<name>A0A816JHQ2_BRANA</name>
<protein>
    <submittedName>
        <fullName evidence="1">(rape) hypothetical protein</fullName>
    </submittedName>
</protein>
<dbReference type="Proteomes" id="UP001295469">
    <property type="component" value="Chromosome C04"/>
</dbReference>
<reference evidence="1" key="1">
    <citation type="submission" date="2021-01" db="EMBL/GenBank/DDBJ databases">
        <authorList>
            <consortium name="Genoscope - CEA"/>
            <person name="William W."/>
        </authorList>
    </citation>
    <scope>NUCLEOTIDE SEQUENCE</scope>
</reference>
<gene>
    <name evidence="1" type="ORF">DARMORV10_C04P11660.1</name>
</gene>
<sequence>MIGNHPEFSCNQLTAMEALHSLSLSALVSLCTRQPSIISSMTLPIVRPSCSIKMMRTRFSTWSICYW</sequence>
<evidence type="ECO:0000313" key="1">
    <source>
        <dbReference type="EMBL" id="CAF1814574.1"/>
    </source>
</evidence>
<organism evidence="1">
    <name type="scientific">Brassica napus</name>
    <name type="common">Rape</name>
    <dbReference type="NCBI Taxonomy" id="3708"/>
    <lineage>
        <taxon>Eukaryota</taxon>
        <taxon>Viridiplantae</taxon>
        <taxon>Streptophyta</taxon>
        <taxon>Embryophyta</taxon>
        <taxon>Tracheophyta</taxon>
        <taxon>Spermatophyta</taxon>
        <taxon>Magnoliopsida</taxon>
        <taxon>eudicotyledons</taxon>
        <taxon>Gunneridae</taxon>
        <taxon>Pentapetalae</taxon>
        <taxon>rosids</taxon>
        <taxon>malvids</taxon>
        <taxon>Brassicales</taxon>
        <taxon>Brassicaceae</taxon>
        <taxon>Brassiceae</taxon>
        <taxon>Brassica</taxon>
    </lineage>
</organism>
<accession>A0A816JHQ2</accession>
<dbReference type="AlphaFoldDB" id="A0A816JHQ2"/>
<proteinExistence type="predicted"/>
<dbReference type="EMBL" id="HG994368">
    <property type="protein sequence ID" value="CAF1814574.1"/>
    <property type="molecule type" value="Genomic_DNA"/>
</dbReference>